<dbReference type="GO" id="GO:0007623">
    <property type="term" value="P:circadian rhythm"/>
    <property type="evidence" value="ECO:0007669"/>
    <property type="project" value="InterPro"/>
</dbReference>
<name>A0A8X8Y147_SALSN</name>
<evidence type="ECO:0000256" key="1">
    <source>
        <dbReference type="SAM" id="MobiDB-lite"/>
    </source>
</evidence>
<reference evidence="2" key="1">
    <citation type="submission" date="2018-01" db="EMBL/GenBank/DDBJ databases">
        <authorList>
            <person name="Mao J.F."/>
        </authorList>
    </citation>
    <scope>NUCLEOTIDE SEQUENCE</scope>
    <source>
        <strain evidence="2">Huo1</strain>
        <tissue evidence="2">Leaf</tissue>
    </source>
</reference>
<feature type="compositionally biased region" description="Basic and acidic residues" evidence="1">
    <location>
        <begin position="217"/>
        <end position="226"/>
    </location>
</feature>
<organism evidence="2">
    <name type="scientific">Salvia splendens</name>
    <name type="common">Scarlet sage</name>
    <dbReference type="NCBI Taxonomy" id="180675"/>
    <lineage>
        <taxon>Eukaryota</taxon>
        <taxon>Viridiplantae</taxon>
        <taxon>Streptophyta</taxon>
        <taxon>Embryophyta</taxon>
        <taxon>Tracheophyta</taxon>
        <taxon>Spermatophyta</taxon>
        <taxon>Magnoliopsida</taxon>
        <taxon>eudicotyledons</taxon>
        <taxon>Gunneridae</taxon>
        <taxon>Pentapetalae</taxon>
        <taxon>asterids</taxon>
        <taxon>lamiids</taxon>
        <taxon>Lamiales</taxon>
        <taxon>Lamiaceae</taxon>
        <taxon>Nepetoideae</taxon>
        <taxon>Mentheae</taxon>
        <taxon>Salviinae</taxon>
        <taxon>Salvia</taxon>
        <taxon>Salvia subgen. Calosphace</taxon>
        <taxon>core Calosphace</taxon>
    </lineage>
</organism>
<gene>
    <name evidence="2" type="ORF">SASPL_118347</name>
</gene>
<dbReference type="AlphaFoldDB" id="A0A8X8Y147"/>
<dbReference type="PANTHER" id="PTHR33334">
    <property type="entry name" value="PROTEIN LNK1"/>
    <property type="match status" value="1"/>
</dbReference>
<sequence length="282" mass="31904">MCVIHNQAMEWYYGRGDEDVTVPEDEEGLRSWGDRWPSWVGNCSSSSEVEQLHHPILSSQQSDGWDVHLKDLPKIQEADDIFFDSLFKVGEGSENIAQTSSWNDVMTFDFGDHVQDTTNDVSSAPHFSHQQELEAEIRMFEQQSDQCEDTNEYISMDESALLELQNLTQQLAETTRVCFRDSLYRLAENSRYQTECSQNGKQDMYNCKSISRSGPSRSHESHSEDMKSIDRTVATLLFTAMQLCNSTSATPDLDNKANSYWCDPCSSALSLPGGDGEVPTFD</sequence>
<protein>
    <submittedName>
        <fullName evidence="2">Uncharacterized protein</fullName>
    </submittedName>
</protein>
<dbReference type="GO" id="GO:0006355">
    <property type="term" value="P:regulation of DNA-templated transcription"/>
    <property type="evidence" value="ECO:0007669"/>
    <property type="project" value="InterPro"/>
</dbReference>
<keyword evidence="3" id="KW-1185">Reference proteome</keyword>
<dbReference type="Proteomes" id="UP000298416">
    <property type="component" value="Unassembled WGS sequence"/>
</dbReference>
<comment type="caution">
    <text evidence="2">The sequence shown here is derived from an EMBL/GenBank/DDBJ whole genome shotgun (WGS) entry which is preliminary data.</text>
</comment>
<evidence type="ECO:0000313" key="3">
    <source>
        <dbReference type="Proteomes" id="UP000298416"/>
    </source>
</evidence>
<dbReference type="InterPro" id="IPR039928">
    <property type="entry name" value="LNK"/>
</dbReference>
<dbReference type="PANTHER" id="PTHR33334:SF10">
    <property type="entry name" value="PROTEIN LNK4"/>
    <property type="match status" value="1"/>
</dbReference>
<evidence type="ECO:0000313" key="2">
    <source>
        <dbReference type="EMBL" id="KAG6421790.1"/>
    </source>
</evidence>
<proteinExistence type="predicted"/>
<feature type="region of interest" description="Disordered" evidence="1">
    <location>
        <begin position="207"/>
        <end position="226"/>
    </location>
</feature>
<accession>A0A8X8Y147</accession>
<dbReference type="EMBL" id="PNBA02000006">
    <property type="protein sequence ID" value="KAG6421790.1"/>
    <property type="molecule type" value="Genomic_DNA"/>
</dbReference>
<reference evidence="2" key="2">
    <citation type="submission" date="2020-08" db="EMBL/GenBank/DDBJ databases">
        <title>Plant Genome Project.</title>
        <authorList>
            <person name="Zhang R.-G."/>
        </authorList>
    </citation>
    <scope>NUCLEOTIDE SEQUENCE</scope>
    <source>
        <strain evidence="2">Huo1</strain>
        <tissue evidence="2">Leaf</tissue>
    </source>
</reference>